<name>A0A0P0KMG7_9VIRU</name>
<feature type="domain" description="(+)RNA virus helicase C-terminal" evidence="1">
    <location>
        <begin position="26"/>
        <end position="227"/>
    </location>
</feature>
<dbReference type="InterPro" id="IPR027417">
    <property type="entry name" value="P-loop_NTPase"/>
</dbReference>
<gene>
    <name evidence="2" type="primary">ORFII</name>
</gene>
<dbReference type="SUPFAM" id="SSF52540">
    <property type="entry name" value="P-loop containing nucleoside triphosphate hydrolases"/>
    <property type="match status" value="2"/>
</dbReference>
<dbReference type="Pfam" id="PF01443">
    <property type="entry name" value="Viral_helicase1"/>
    <property type="match status" value="1"/>
</dbReference>
<proteinExistence type="predicted"/>
<dbReference type="EMBL" id="KR819505">
    <property type="protein sequence ID" value="ALK24279.1"/>
    <property type="molecule type" value="Genomic_RNA"/>
</dbReference>
<protein>
    <submittedName>
        <fullName evidence="2">TGB1</fullName>
    </submittedName>
</protein>
<organism evidence="2">
    <name type="scientific">Garlic virus D</name>
    <dbReference type="NCBI Taxonomy" id="12430"/>
    <lineage>
        <taxon>Viruses</taxon>
        <taxon>Riboviria</taxon>
        <taxon>Orthornavirae</taxon>
        <taxon>Kitrinoviricota</taxon>
        <taxon>Alsuviricetes</taxon>
        <taxon>Tymovirales</taxon>
        <taxon>Alphaflexiviridae</taxon>
        <taxon>Allexivirus</taxon>
        <taxon>Acarallexivirus</taxon>
        <taxon>Allexivirus deltallii</taxon>
    </lineage>
</organism>
<dbReference type="GO" id="GO:0005524">
    <property type="term" value="F:ATP binding"/>
    <property type="evidence" value="ECO:0007669"/>
    <property type="project" value="InterPro"/>
</dbReference>
<dbReference type="InterPro" id="IPR027351">
    <property type="entry name" value="(+)RNA_virus_helicase_core_dom"/>
</dbReference>
<reference evidence="2" key="1">
    <citation type="submission" date="2015-05" db="EMBL/GenBank/DDBJ databases">
        <title>Biological and molecular characterization of GarV-D and its effects on yields of garlic.</title>
        <authorList>
            <person name="Celli M.G."/>
            <person name="Perotto M.C."/>
            <person name="Buraschi D."/>
            <person name="Conci V.C."/>
        </authorList>
    </citation>
    <scope>NUCLEOTIDE SEQUENCE</scope>
    <source>
        <strain evidence="2">Mesi 13</strain>
    </source>
</reference>
<sequence length="237" mass="26058">MKIDLTLQIVTNHGFERTDLPIREPIVIHGVPGSGKSTLVKTLLKFQSTVACTLGAPYGRTLASPGITTPEFTPTLADYETRILDEYQLGEESVAASFNILIGDPFQGNLHYKAHFVKRNSHRVPKAVCDFLATLDYDITGTTAGEVVQLPIYSSNPSPPLGQVLHLGPVSRRLTKSHNVCSRSPSEVQGLEFDEVTLVYHSTEFQKDRVGFYIAATRAVKRLNLVTDAHLPQITNS</sequence>
<evidence type="ECO:0000259" key="1">
    <source>
        <dbReference type="Pfam" id="PF01443"/>
    </source>
</evidence>
<evidence type="ECO:0000313" key="2">
    <source>
        <dbReference type="EMBL" id="ALK24279.1"/>
    </source>
</evidence>
<dbReference type="Gene3D" id="3.40.50.300">
    <property type="entry name" value="P-loop containing nucleotide triphosphate hydrolases"/>
    <property type="match status" value="1"/>
</dbReference>
<accession>A0A0P0KMG7</accession>